<dbReference type="Pfam" id="PF03721">
    <property type="entry name" value="UDPG_MGDP_dh_N"/>
    <property type="match status" value="1"/>
</dbReference>
<dbReference type="InterPro" id="IPR008927">
    <property type="entry name" value="6-PGluconate_DH-like_C_sf"/>
</dbReference>
<dbReference type="PANTHER" id="PTHR43750:SF3">
    <property type="entry name" value="UDP-GLUCOSE 6-DEHYDROGENASE TUAD"/>
    <property type="match status" value="1"/>
</dbReference>
<feature type="binding site" evidence="11">
    <location>
        <position position="86"/>
    </location>
    <ligand>
        <name>NAD(+)</name>
        <dbReference type="ChEBI" id="CHEBI:57540"/>
    </ligand>
</feature>
<comment type="pathway">
    <text evidence="1">Nucleotide-sugar biosynthesis; UDP-alpha-D-glucuronate biosynthesis; UDP-alpha-D-glucuronate from UDP-alpha-D-glucose: step 1/1.</text>
</comment>
<dbReference type="SUPFAM" id="SSF52413">
    <property type="entry name" value="UDP-glucose/GDP-mannose dehydrogenase C-terminal domain"/>
    <property type="match status" value="1"/>
</dbReference>
<dbReference type="InterPro" id="IPR028357">
    <property type="entry name" value="UDPglc_DH_bac"/>
</dbReference>
<dbReference type="InterPro" id="IPR036291">
    <property type="entry name" value="NAD(P)-bd_dom_sf"/>
</dbReference>
<evidence type="ECO:0000256" key="4">
    <source>
        <dbReference type="ARBA" id="ARBA00015132"/>
    </source>
</evidence>
<dbReference type="Gene3D" id="3.40.50.720">
    <property type="entry name" value="NAD(P)-binding Rossmann-like Domain"/>
    <property type="match status" value="2"/>
</dbReference>
<dbReference type="InterPro" id="IPR001732">
    <property type="entry name" value="UDP-Glc/GDP-Man_DH_N"/>
</dbReference>
<dbReference type="AlphaFoldDB" id="A0A9X2RDQ9"/>
<evidence type="ECO:0000256" key="8">
    <source>
        <dbReference type="PIRNR" id="PIRNR000124"/>
    </source>
</evidence>
<feature type="binding site" evidence="11">
    <location>
        <position position="126"/>
    </location>
    <ligand>
        <name>NAD(+)</name>
        <dbReference type="ChEBI" id="CHEBI:57540"/>
    </ligand>
</feature>
<feature type="binding site" evidence="11">
    <location>
        <position position="35"/>
    </location>
    <ligand>
        <name>NAD(+)</name>
        <dbReference type="ChEBI" id="CHEBI:57540"/>
    </ligand>
</feature>
<evidence type="ECO:0000256" key="1">
    <source>
        <dbReference type="ARBA" id="ARBA00004701"/>
    </source>
</evidence>
<dbReference type="InterPro" id="IPR014026">
    <property type="entry name" value="UDP-Glc/GDP-Man_DH_dimer"/>
</dbReference>
<dbReference type="GO" id="GO:0003979">
    <property type="term" value="F:UDP-glucose 6-dehydrogenase activity"/>
    <property type="evidence" value="ECO:0007669"/>
    <property type="project" value="UniProtKB-EC"/>
</dbReference>
<name>A0A9X2RDQ9_9BACT</name>
<evidence type="ECO:0000256" key="2">
    <source>
        <dbReference type="ARBA" id="ARBA00006601"/>
    </source>
</evidence>
<evidence type="ECO:0000256" key="6">
    <source>
        <dbReference type="ARBA" id="ARBA00023027"/>
    </source>
</evidence>
<dbReference type="Pfam" id="PF03720">
    <property type="entry name" value="UDPG_MGDP_dh_C"/>
    <property type="match status" value="1"/>
</dbReference>
<evidence type="ECO:0000259" key="12">
    <source>
        <dbReference type="SMART" id="SM00984"/>
    </source>
</evidence>
<sequence>MDITVIGTGYVGLVSGTCFAEMGHDVTCVDVDEEKVAQLSDGEIPIYEPDLDRYFERARAEDRLRFTTDLAEGIAGSKIVFFALPTPPGEDGSADLSYVLDAAGDVADLLVEADDPEHRIVVNKSTVPVGTGDRVEEAFADRGLDIGGEVDVVSNPEFLREGSAVDDFLKPDRVVIGTESDRAAETMERLYEPFVRQGNPVLVVDRRSAEMIKYAANSLLATRISFMNEIANVCERVGANVDKVRLGISKDHRIGPHFLYAGIGFGGSCFPKDVQALARKGREKGYDFQILDAVLDVNDQQRRRLAEQVEDYFDGDLDGRRIAVWGLSFKPGTDDTREAPSHVIIDYLLERGADVVGYDPEAIETTKETFGDQIAYADGMYEAVEGAESLLICTEWHEFRRPDLGAVREHLENPLVLDGRNLYDPARMAEMGFEYHSIGRPSYAPETNQEAIEAAIVENGQP</sequence>
<dbReference type="GO" id="GO:0051287">
    <property type="term" value="F:NAD binding"/>
    <property type="evidence" value="ECO:0007669"/>
    <property type="project" value="InterPro"/>
</dbReference>
<dbReference type="SUPFAM" id="SSF51735">
    <property type="entry name" value="NAD(P)-binding Rossmann-fold domains"/>
    <property type="match status" value="1"/>
</dbReference>
<proteinExistence type="inferred from homology"/>
<evidence type="ECO:0000256" key="3">
    <source>
        <dbReference type="ARBA" id="ARBA00012954"/>
    </source>
</evidence>
<dbReference type="EC" id="1.1.1.22" evidence="3 8"/>
<feature type="binding site" evidence="10">
    <location>
        <position position="266"/>
    </location>
    <ligand>
        <name>substrate</name>
    </ligand>
</feature>
<evidence type="ECO:0000256" key="9">
    <source>
        <dbReference type="PIRSR" id="PIRSR500134-1"/>
    </source>
</evidence>
<evidence type="ECO:0000313" key="13">
    <source>
        <dbReference type="EMBL" id="MCS3864190.1"/>
    </source>
</evidence>
<accession>A0A9X2RDQ9</accession>
<feature type="binding site" evidence="11">
    <location>
        <position position="337"/>
    </location>
    <ligand>
        <name>NAD(+)</name>
        <dbReference type="ChEBI" id="CHEBI:57540"/>
    </ligand>
</feature>
<feature type="binding site" evidence="10">
    <location>
        <begin position="158"/>
        <end position="161"/>
    </location>
    <ligand>
        <name>substrate</name>
    </ligand>
</feature>
<feature type="domain" description="UDP-glucose/GDP-mannose dehydrogenase C-terminal" evidence="12">
    <location>
        <begin position="323"/>
        <end position="425"/>
    </location>
</feature>
<reference evidence="13" key="1">
    <citation type="submission" date="2022-08" db="EMBL/GenBank/DDBJ databases">
        <title>Genomic Encyclopedia of Type Strains, Phase V (KMG-V): Genome sequencing to study the core and pangenomes of soil and plant-associated prokaryotes.</title>
        <authorList>
            <person name="Whitman W."/>
        </authorList>
    </citation>
    <scope>NUCLEOTIDE SEQUENCE</scope>
    <source>
        <strain evidence="13">SP2016B</strain>
    </source>
</reference>
<comment type="similarity">
    <text evidence="2 8">Belongs to the UDP-glucose/GDP-mannose dehydrogenase family.</text>
</comment>
<feature type="binding site" evidence="11">
    <location>
        <position position="272"/>
    </location>
    <ligand>
        <name>NAD(+)</name>
        <dbReference type="ChEBI" id="CHEBI:57540"/>
    </ligand>
</feature>
<feature type="binding site" evidence="10">
    <location>
        <begin position="258"/>
        <end position="262"/>
    </location>
    <ligand>
        <name>substrate</name>
    </ligand>
</feature>
<keyword evidence="5 8" id="KW-0560">Oxidoreductase</keyword>
<evidence type="ECO:0000256" key="7">
    <source>
        <dbReference type="ARBA" id="ARBA00047473"/>
    </source>
</evidence>
<dbReference type="PIRSF" id="PIRSF000124">
    <property type="entry name" value="UDPglc_GDPman_dh"/>
    <property type="match status" value="1"/>
</dbReference>
<organism evidence="13 14">
    <name type="scientific">Salinibacter ruber</name>
    <dbReference type="NCBI Taxonomy" id="146919"/>
    <lineage>
        <taxon>Bacteria</taxon>
        <taxon>Pseudomonadati</taxon>
        <taxon>Rhodothermota</taxon>
        <taxon>Rhodothermia</taxon>
        <taxon>Rhodothermales</taxon>
        <taxon>Salinibacteraceae</taxon>
        <taxon>Salinibacter</taxon>
    </lineage>
</organism>
<dbReference type="Pfam" id="PF00984">
    <property type="entry name" value="UDPG_MGDP_dh"/>
    <property type="match status" value="1"/>
</dbReference>
<dbReference type="EMBL" id="JANTYZ010000001">
    <property type="protein sequence ID" value="MCS3864190.1"/>
    <property type="molecule type" value="Genomic_DNA"/>
</dbReference>
<gene>
    <name evidence="13" type="ORF">GGP82_000721</name>
</gene>
<evidence type="ECO:0000313" key="14">
    <source>
        <dbReference type="Proteomes" id="UP001155034"/>
    </source>
</evidence>
<feature type="binding site" evidence="10">
    <location>
        <position position="330"/>
    </location>
    <ligand>
        <name>substrate</name>
    </ligand>
</feature>
<dbReference type="PANTHER" id="PTHR43750">
    <property type="entry name" value="UDP-GLUCOSE 6-DEHYDROGENASE TUAD"/>
    <property type="match status" value="1"/>
</dbReference>
<dbReference type="InterPro" id="IPR036220">
    <property type="entry name" value="UDP-Glc/GDP-Man_DH_C_sf"/>
</dbReference>
<dbReference type="SMART" id="SM00984">
    <property type="entry name" value="UDPG_MGDP_dh_C"/>
    <property type="match status" value="1"/>
</dbReference>
<feature type="binding site" evidence="11">
    <location>
        <position position="161"/>
    </location>
    <ligand>
        <name>NAD(+)</name>
        <dbReference type="ChEBI" id="CHEBI:57540"/>
    </ligand>
</feature>
<keyword evidence="6 8" id="KW-0520">NAD</keyword>
<feature type="binding site" evidence="10">
    <location>
        <position position="213"/>
    </location>
    <ligand>
        <name>substrate</name>
    </ligand>
</feature>
<dbReference type="SUPFAM" id="SSF48179">
    <property type="entry name" value="6-phosphogluconate dehydrogenase C-terminal domain-like"/>
    <property type="match status" value="1"/>
</dbReference>
<feature type="binding site" evidence="11">
    <location>
        <position position="30"/>
    </location>
    <ligand>
        <name>NAD(+)</name>
        <dbReference type="ChEBI" id="CHEBI:57540"/>
    </ligand>
</feature>
<dbReference type="Proteomes" id="UP001155034">
    <property type="component" value="Unassembled WGS sequence"/>
</dbReference>
<dbReference type="NCBIfam" id="TIGR03026">
    <property type="entry name" value="NDP-sugDHase"/>
    <property type="match status" value="1"/>
</dbReference>
<dbReference type="InterPro" id="IPR014027">
    <property type="entry name" value="UDP-Glc/GDP-Man_DH_C"/>
</dbReference>
<comment type="caution">
    <text evidence="13">The sequence shown here is derived from an EMBL/GenBank/DDBJ whole genome shotgun (WGS) entry which is preliminary data.</text>
</comment>
<evidence type="ECO:0000256" key="5">
    <source>
        <dbReference type="ARBA" id="ARBA00023002"/>
    </source>
</evidence>
<feature type="active site" description="Nucleophile" evidence="9">
    <location>
        <position position="269"/>
    </location>
</feature>
<comment type="catalytic activity">
    <reaction evidence="7 8">
        <text>UDP-alpha-D-glucose + 2 NAD(+) + H2O = UDP-alpha-D-glucuronate + 2 NADH + 3 H(+)</text>
        <dbReference type="Rhea" id="RHEA:23596"/>
        <dbReference type="ChEBI" id="CHEBI:15377"/>
        <dbReference type="ChEBI" id="CHEBI:15378"/>
        <dbReference type="ChEBI" id="CHEBI:57540"/>
        <dbReference type="ChEBI" id="CHEBI:57945"/>
        <dbReference type="ChEBI" id="CHEBI:58052"/>
        <dbReference type="ChEBI" id="CHEBI:58885"/>
        <dbReference type="EC" id="1.1.1.22"/>
    </reaction>
</comment>
<dbReference type="Gene3D" id="1.20.5.100">
    <property type="entry name" value="Cytochrome c1, transmembrane anchor, C-terminal"/>
    <property type="match status" value="1"/>
</dbReference>
<evidence type="ECO:0000256" key="11">
    <source>
        <dbReference type="PIRSR" id="PIRSR500134-3"/>
    </source>
</evidence>
<dbReference type="PIRSF" id="PIRSF500134">
    <property type="entry name" value="UDPglc_DH_bac"/>
    <property type="match status" value="1"/>
</dbReference>
<protein>
    <recommendedName>
        <fullName evidence="4 8">UDP-glucose 6-dehydrogenase</fullName>
        <ecNumber evidence="3 8">1.1.1.22</ecNumber>
    </recommendedName>
</protein>
<evidence type="ECO:0000256" key="10">
    <source>
        <dbReference type="PIRSR" id="PIRSR500134-2"/>
    </source>
</evidence>
<dbReference type="RefSeq" id="WP_259083090.1">
    <property type="nucleotide sequence ID" value="NZ_JANTYZ010000001.1"/>
</dbReference>
<dbReference type="GO" id="GO:0000271">
    <property type="term" value="P:polysaccharide biosynthetic process"/>
    <property type="evidence" value="ECO:0007669"/>
    <property type="project" value="InterPro"/>
</dbReference>
<dbReference type="InterPro" id="IPR017476">
    <property type="entry name" value="UDP-Glc/GDP-Man"/>
</dbReference>